<proteinExistence type="predicted"/>
<name>A0AAU8B7L4_9CAUD</name>
<protein>
    <submittedName>
        <fullName evidence="1">Uncharacterized protein</fullName>
    </submittedName>
</protein>
<dbReference type="EMBL" id="PP511792">
    <property type="protein sequence ID" value="XCD07586.1"/>
    <property type="molecule type" value="Genomic_DNA"/>
</dbReference>
<accession>A0AAU8B7L4</accession>
<reference evidence="1" key="1">
    <citation type="submission" date="2024-03" db="EMBL/GenBank/DDBJ databases">
        <title>Diverse circular DNA viruses in blood, oral, and fecal samples of captive lemurs.</title>
        <authorList>
            <person name="Paietta E.N."/>
            <person name="Kraberger S."/>
            <person name="Lund M.C."/>
            <person name="Custer J.M."/>
            <person name="Vargas K.M."/>
            <person name="Ehmke E.E."/>
            <person name="Yoder A.D."/>
            <person name="Varsani A."/>
        </authorList>
    </citation>
    <scope>NUCLEOTIDE SEQUENCE</scope>
    <source>
        <strain evidence="1">Duke_28FS_2</strain>
    </source>
</reference>
<sequence>MSNEDLTKLSNLLDSLLEIAPCKGGACIGHQNCEFGENGCYGENCAIVDVQNALFSLKND</sequence>
<organism evidence="1">
    <name type="scientific">Dulem virus 33</name>
    <dbReference type="NCBI Taxonomy" id="3145751"/>
    <lineage>
        <taxon>Viruses</taxon>
        <taxon>Duplodnaviria</taxon>
        <taxon>Heunggongvirae</taxon>
        <taxon>Uroviricota</taxon>
        <taxon>Caudoviricetes</taxon>
    </lineage>
</organism>
<evidence type="ECO:0000313" key="1">
    <source>
        <dbReference type="EMBL" id="XCD07586.1"/>
    </source>
</evidence>